<name>A0A4S8LC00_DENBC</name>
<evidence type="ECO:0000313" key="2">
    <source>
        <dbReference type="Proteomes" id="UP000297245"/>
    </source>
</evidence>
<dbReference type="AlphaFoldDB" id="A0A4S8LC00"/>
<proteinExistence type="predicted"/>
<protein>
    <submittedName>
        <fullName evidence="1">Uncharacterized protein</fullName>
    </submittedName>
</protein>
<accession>A0A4S8LC00</accession>
<dbReference type="Proteomes" id="UP000297245">
    <property type="component" value="Unassembled WGS sequence"/>
</dbReference>
<organism evidence="1 2">
    <name type="scientific">Dendrothele bispora (strain CBS 962.96)</name>
    <dbReference type="NCBI Taxonomy" id="1314807"/>
    <lineage>
        <taxon>Eukaryota</taxon>
        <taxon>Fungi</taxon>
        <taxon>Dikarya</taxon>
        <taxon>Basidiomycota</taxon>
        <taxon>Agaricomycotina</taxon>
        <taxon>Agaricomycetes</taxon>
        <taxon>Agaricomycetidae</taxon>
        <taxon>Agaricales</taxon>
        <taxon>Agaricales incertae sedis</taxon>
        <taxon>Dendrothele</taxon>
    </lineage>
</organism>
<keyword evidence="2" id="KW-1185">Reference proteome</keyword>
<sequence length="70" mass="7521">MGQEYPTFRCEFELDSQKYWIILSSNPDDAINPSINRVAYLATPKLSGRQAGLVVGDAGCSSPNGVSSTP</sequence>
<gene>
    <name evidence="1" type="ORF">K435DRAFT_868335</name>
</gene>
<dbReference type="EMBL" id="ML179499">
    <property type="protein sequence ID" value="THU86397.1"/>
    <property type="molecule type" value="Genomic_DNA"/>
</dbReference>
<reference evidence="1 2" key="1">
    <citation type="journal article" date="2019" name="Nat. Ecol. Evol.">
        <title>Megaphylogeny resolves global patterns of mushroom evolution.</title>
        <authorList>
            <person name="Varga T."/>
            <person name="Krizsan K."/>
            <person name="Foldi C."/>
            <person name="Dima B."/>
            <person name="Sanchez-Garcia M."/>
            <person name="Sanchez-Ramirez S."/>
            <person name="Szollosi G.J."/>
            <person name="Szarkandi J.G."/>
            <person name="Papp V."/>
            <person name="Albert L."/>
            <person name="Andreopoulos W."/>
            <person name="Angelini C."/>
            <person name="Antonin V."/>
            <person name="Barry K.W."/>
            <person name="Bougher N.L."/>
            <person name="Buchanan P."/>
            <person name="Buyck B."/>
            <person name="Bense V."/>
            <person name="Catcheside P."/>
            <person name="Chovatia M."/>
            <person name="Cooper J."/>
            <person name="Damon W."/>
            <person name="Desjardin D."/>
            <person name="Finy P."/>
            <person name="Geml J."/>
            <person name="Haridas S."/>
            <person name="Hughes K."/>
            <person name="Justo A."/>
            <person name="Karasinski D."/>
            <person name="Kautmanova I."/>
            <person name="Kiss B."/>
            <person name="Kocsube S."/>
            <person name="Kotiranta H."/>
            <person name="LaButti K.M."/>
            <person name="Lechner B.E."/>
            <person name="Liimatainen K."/>
            <person name="Lipzen A."/>
            <person name="Lukacs Z."/>
            <person name="Mihaltcheva S."/>
            <person name="Morgado L.N."/>
            <person name="Niskanen T."/>
            <person name="Noordeloos M.E."/>
            <person name="Ohm R.A."/>
            <person name="Ortiz-Santana B."/>
            <person name="Ovrebo C."/>
            <person name="Racz N."/>
            <person name="Riley R."/>
            <person name="Savchenko A."/>
            <person name="Shiryaev A."/>
            <person name="Soop K."/>
            <person name="Spirin V."/>
            <person name="Szebenyi C."/>
            <person name="Tomsovsky M."/>
            <person name="Tulloss R.E."/>
            <person name="Uehling J."/>
            <person name="Grigoriev I.V."/>
            <person name="Vagvolgyi C."/>
            <person name="Papp T."/>
            <person name="Martin F.M."/>
            <person name="Miettinen O."/>
            <person name="Hibbett D.S."/>
            <person name="Nagy L.G."/>
        </authorList>
    </citation>
    <scope>NUCLEOTIDE SEQUENCE [LARGE SCALE GENOMIC DNA]</scope>
    <source>
        <strain evidence="1 2">CBS 962.96</strain>
    </source>
</reference>
<evidence type="ECO:0000313" key="1">
    <source>
        <dbReference type="EMBL" id="THU86397.1"/>
    </source>
</evidence>